<dbReference type="EMBL" id="CP097507">
    <property type="protein sequence ID" value="URE04098.1"/>
    <property type="molecule type" value="Genomic_DNA"/>
</dbReference>
<keyword evidence="3" id="KW-1185">Reference proteome</keyword>
<gene>
    <name evidence="2" type="ORF">MUK42_20805</name>
</gene>
<reference evidence="2" key="1">
    <citation type="submission" date="2022-05" db="EMBL/GenBank/DDBJ databases">
        <title>The Musa troglodytarum L. genome provides insights into the mechanism of non-climacteric behaviour and enrichment of carotenoids.</title>
        <authorList>
            <person name="Wang J."/>
        </authorList>
    </citation>
    <scope>NUCLEOTIDE SEQUENCE</scope>
    <source>
        <tissue evidence="2">Leaf</tissue>
    </source>
</reference>
<evidence type="ECO:0000256" key="1">
    <source>
        <dbReference type="SAM" id="Phobius"/>
    </source>
</evidence>
<keyword evidence="1" id="KW-1133">Transmembrane helix</keyword>
<proteinExistence type="predicted"/>
<keyword evidence="1" id="KW-0472">Membrane</keyword>
<evidence type="ECO:0000313" key="3">
    <source>
        <dbReference type="Proteomes" id="UP001055439"/>
    </source>
</evidence>
<feature type="transmembrane region" description="Helical" evidence="1">
    <location>
        <begin position="50"/>
        <end position="70"/>
    </location>
</feature>
<accession>A0A9E7G2Q9</accession>
<dbReference type="AlphaFoldDB" id="A0A9E7G2Q9"/>
<sequence length="148" mass="16512">MAIAPPFLRVLGCFRPSRLHRFLSTEERLGFRPDIPPPAMEPRRHHPKNGLLFSGLFGLDVILFPLLGLLRCCRIRLNGTFMRHWDRIAVFEVARFLPRSVSAARCRPKGQVLAFVCSSCLCQSEITAFTAPFDALPCSVTALAAFAA</sequence>
<protein>
    <submittedName>
        <fullName evidence="2">S-formylglutathione</fullName>
    </submittedName>
</protein>
<evidence type="ECO:0000313" key="2">
    <source>
        <dbReference type="EMBL" id="URE04098.1"/>
    </source>
</evidence>
<keyword evidence="1" id="KW-0812">Transmembrane</keyword>
<organism evidence="2 3">
    <name type="scientific">Musa troglodytarum</name>
    <name type="common">fe'i banana</name>
    <dbReference type="NCBI Taxonomy" id="320322"/>
    <lineage>
        <taxon>Eukaryota</taxon>
        <taxon>Viridiplantae</taxon>
        <taxon>Streptophyta</taxon>
        <taxon>Embryophyta</taxon>
        <taxon>Tracheophyta</taxon>
        <taxon>Spermatophyta</taxon>
        <taxon>Magnoliopsida</taxon>
        <taxon>Liliopsida</taxon>
        <taxon>Zingiberales</taxon>
        <taxon>Musaceae</taxon>
        <taxon>Musa</taxon>
    </lineage>
</organism>
<dbReference type="Proteomes" id="UP001055439">
    <property type="component" value="Chromosome 5"/>
</dbReference>
<name>A0A9E7G2Q9_9LILI</name>